<evidence type="ECO:0000256" key="2">
    <source>
        <dbReference type="ARBA" id="ARBA00008335"/>
    </source>
</evidence>
<dbReference type="OrthoDB" id="10021397at2759"/>
<dbReference type="eggNOG" id="KOG0254">
    <property type="taxonomic scope" value="Eukaryota"/>
</dbReference>
<dbReference type="Pfam" id="PF07690">
    <property type="entry name" value="MFS_1"/>
    <property type="match status" value="1"/>
</dbReference>
<evidence type="ECO:0000313" key="9">
    <source>
        <dbReference type="EMBL" id="EGW33774.1"/>
    </source>
</evidence>
<dbReference type="AlphaFoldDB" id="G3AIW3"/>
<comment type="subcellular location">
    <subcellularLocation>
        <location evidence="1">Endomembrane system</location>
        <topology evidence="1">Multi-pass membrane protein</topology>
    </subcellularLocation>
</comment>
<evidence type="ECO:0000256" key="4">
    <source>
        <dbReference type="ARBA" id="ARBA00022692"/>
    </source>
</evidence>
<dbReference type="KEGG" id="spaa:SPAPADRAFT_134391"/>
<dbReference type="EMBL" id="GL996500">
    <property type="protein sequence ID" value="EGW33774.1"/>
    <property type="molecule type" value="Genomic_DNA"/>
</dbReference>
<feature type="transmembrane region" description="Helical" evidence="7">
    <location>
        <begin position="380"/>
        <end position="399"/>
    </location>
</feature>
<dbReference type="InParanoid" id="G3AIW3"/>
<feature type="transmembrane region" description="Helical" evidence="7">
    <location>
        <begin position="306"/>
        <end position="331"/>
    </location>
</feature>
<accession>G3AIW3</accession>
<feature type="transmembrane region" description="Helical" evidence="7">
    <location>
        <begin position="114"/>
        <end position="133"/>
    </location>
</feature>
<feature type="transmembrane region" description="Helical" evidence="7">
    <location>
        <begin position="524"/>
        <end position="542"/>
    </location>
</feature>
<proteinExistence type="inferred from homology"/>
<keyword evidence="3" id="KW-0813">Transport</keyword>
<dbReference type="OMA" id="ISYTGHY"/>
<dbReference type="InterPro" id="IPR020846">
    <property type="entry name" value="MFS_dom"/>
</dbReference>
<dbReference type="SUPFAM" id="SSF103473">
    <property type="entry name" value="MFS general substrate transporter"/>
    <property type="match status" value="1"/>
</dbReference>
<feature type="transmembrane region" description="Helical" evidence="7">
    <location>
        <begin position="351"/>
        <end position="373"/>
    </location>
</feature>
<dbReference type="GO" id="GO:0012505">
    <property type="term" value="C:endomembrane system"/>
    <property type="evidence" value="ECO:0007669"/>
    <property type="project" value="UniProtKB-SubCell"/>
</dbReference>
<evidence type="ECO:0000256" key="5">
    <source>
        <dbReference type="ARBA" id="ARBA00022989"/>
    </source>
</evidence>
<evidence type="ECO:0000259" key="8">
    <source>
        <dbReference type="PROSITE" id="PS50850"/>
    </source>
</evidence>
<feature type="transmembrane region" description="Helical" evidence="7">
    <location>
        <begin position="139"/>
        <end position="160"/>
    </location>
</feature>
<evidence type="ECO:0000256" key="7">
    <source>
        <dbReference type="SAM" id="Phobius"/>
    </source>
</evidence>
<reference evidence="9 10" key="1">
    <citation type="journal article" date="2011" name="Proc. Natl. Acad. Sci. U.S.A.">
        <title>Comparative genomics of xylose-fermenting fungi for enhanced biofuel production.</title>
        <authorList>
            <person name="Wohlbach D.J."/>
            <person name="Kuo A."/>
            <person name="Sato T.K."/>
            <person name="Potts K.M."/>
            <person name="Salamov A.A."/>
            <person name="LaButti K.M."/>
            <person name="Sun H."/>
            <person name="Clum A."/>
            <person name="Pangilinan J.L."/>
            <person name="Lindquist E.A."/>
            <person name="Lucas S."/>
            <person name="Lapidus A."/>
            <person name="Jin M."/>
            <person name="Gunawan C."/>
            <person name="Balan V."/>
            <person name="Dale B.E."/>
            <person name="Jeffries T.W."/>
            <person name="Zinkel R."/>
            <person name="Barry K.W."/>
            <person name="Grigoriev I.V."/>
            <person name="Gasch A.P."/>
        </authorList>
    </citation>
    <scope>NUCLEOTIDE SEQUENCE [LARGE SCALE GENOMIC DNA]</scope>
    <source>
        <strain evidence="10">NRRL Y-27907 / 11-Y1</strain>
    </source>
</reference>
<dbReference type="FunFam" id="1.20.1720.10:FF:000013">
    <property type="entry name" value="Related to multidrug resistance proteins"/>
    <property type="match status" value="1"/>
</dbReference>
<comment type="similarity">
    <text evidence="2">Belongs to the major facilitator superfamily.</text>
</comment>
<dbReference type="PROSITE" id="PS50850">
    <property type="entry name" value="MFS"/>
    <property type="match status" value="1"/>
</dbReference>
<feature type="transmembrane region" description="Helical" evidence="7">
    <location>
        <begin position="172"/>
        <end position="191"/>
    </location>
</feature>
<keyword evidence="10" id="KW-1185">Reference proteome</keyword>
<evidence type="ECO:0000256" key="3">
    <source>
        <dbReference type="ARBA" id="ARBA00022448"/>
    </source>
</evidence>
<dbReference type="InterPro" id="IPR011701">
    <property type="entry name" value="MFS"/>
</dbReference>
<gene>
    <name evidence="9" type="ORF">SPAPADRAFT_134391</name>
</gene>
<evidence type="ECO:0000256" key="1">
    <source>
        <dbReference type="ARBA" id="ARBA00004127"/>
    </source>
</evidence>
<feature type="transmembrane region" description="Helical" evidence="7">
    <location>
        <begin position="243"/>
        <end position="263"/>
    </location>
</feature>
<dbReference type="GO" id="GO:0005886">
    <property type="term" value="C:plasma membrane"/>
    <property type="evidence" value="ECO:0007669"/>
    <property type="project" value="TreeGrafter"/>
</dbReference>
<protein>
    <recommendedName>
        <fullName evidence="8">Major facilitator superfamily (MFS) profile domain-containing protein</fullName>
    </recommendedName>
</protein>
<dbReference type="InterPro" id="IPR036259">
    <property type="entry name" value="MFS_trans_sf"/>
</dbReference>
<dbReference type="HOGENOM" id="CLU_000960_22_0_1"/>
<dbReference type="PANTHER" id="PTHR23501">
    <property type="entry name" value="MAJOR FACILITATOR SUPERFAMILY"/>
    <property type="match status" value="1"/>
</dbReference>
<feature type="transmembrane region" description="Helical" evidence="7">
    <location>
        <begin position="405"/>
        <end position="423"/>
    </location>
</feature>
<keyword evidence="6 7" id="KW-0472">Membrane</keyword>
<feature type="domain" description="Major facilitator superfamily (MFS) profile" evidence="8">
    <location>
        <begin position="49"/>
        <end position="546"/>
    </location>
</feature>
<dbReference type="Gene3D" id="1.20.1250.20">
    <property type="entry name" value="MFS general substrate transporter like domains"/>
    <property type="match status" value="2"/>
</dbReference>
<name>G3AIW3_SPAPN</name>
<feature type="transmembrane region" description="Helical" evidence="7">
    <location>
        <begin position="275"/>
        <end position="294"/>
    </location>
</feature>
<evidence type="ECO:0000313" key="10">
    <source>
        <dbReference type="Proteomes" id="UP000000709"/>
    </source>
</evidence>
<keyword evidence="5 7" id="KW-1133">Transmembrane helix</keyword>
<sequence length="567" mass="62733">MAEIDLEKTKTLDDFESQEITIHEEPNELSDKLGDAHLNILPTKKLLVCLGALSLGLFASFADQTSITIALPRIGQDLNAETTINWASTASLMANCVCQVLFGRFADIFGRKQVLLASLGILAIADLACGFAQTGIQFFIFRAFTGIGGGGIQSLTMVMVSDICTLKQRGKYQGILGAQVGLGNAIGPFLMSAFIEKNNWRNFYHMMTPFIVFIMAIIWYLIDTRENTKNLNDVLSRREKFKNIDYLGVFFSTASLILLLIPISGGGSTYAWDSTIVIVMFVIGGICLIVFLIVEWKTTKLPMIPLALFSRLSLSLILGSNFFYGMAYYGFTYYIGYYYQIVRGKDSIHASILMLPLVLPMSISSTIGGVLISYLGHYKYIIIAGYSVWTLSCGLTLLFDVDTSYGVIVVILLVMGCGVGWTFQPTMVAAQSQAKKSERAVVISARNVLRSFGGSVGIAVASLIVSNTLLKQVNQQLNQEPLLLPKSYLVYLKSHIYSVIDTSELTSEQILIVKHMYMKSIRNFFYLTIPLIALCLVSTFFVKDKGLQCIDEVPVDTSKKEDLETKH</sequence>
<dbReference type="PANTHER" id="PTHR23501:SF78">
    <property type="entry name" value="MAJOR FACILITATOR SUPERFAMILY (MFS) PROFILE DOMAIN-CONTAINING PROTEIN-RELATED"/>
    <property type="match status" value="1"/>
</dbReference>
<evidence type="ECO:0000256" key="6">
    <source>
        <dbReference type="ARBA" id="ARBA00023136"/>
    </source>
</evidence>
<feature type="transmembrane region" description="Helical" evidence="7">
    <location>
        <begin position="203"/>
        <end position="222"/>
    </location>
</feature>
<dbReference type="STRING" id="619300.G3AIW3"/>
<organism evidence="10">
    <name type="scientific">Spathaspora passalidarum (strain NRRL Y-27907 / 11-Y1)</name>
    <dbReference type="NCBI Taxonomy" id="619300"/>
    <lineage>
        <taxon>Eukaryota</taxon>
        <taxon>Fungi</taxon>
        <taxon>Dikarya</taxon>
        <taxon>Ascomycota</taxon>
        <taxon>Saccharomycotina</taxon>
        <taxon>Pichiomycetes</taxon>
        <taxon>Debaryomycetaceae</taxon>
        <taxon>Spathaspora</taxon>
    </lineage>
</organism>
<dbReference type="GeneID" id="18869810"/>
<keyword evidence="4 7" id="KW-0812">Transmembrane</keyword>
<dbReference type="Proteomes" id="UP000000709">
    <property type="component" value="Unassembled WGS sequence"/>
</dbReference>
<dbReference type="RefSeq" id="XP_007373358.1">
    <property type="nucleotide sequence ID" value="XM_007373296.1"/>
</dbReference>
<dbReference type="GO" id="GO:0046943">
    <property type="term" value="F:carboxylic acid transmembrane transporter activity"/>
    <property type="evidence" value="ECO:0007669"/>
    <property type="project" value="UniProtKB-ARBA"/>
</dbReference>